<organism evidence="3 4">
    <name type="scientific">Stichopus japonicus</name>
    <name type="common">Sea cucumber</name>
    <dbReference type="NCBI Taxonomy" id="307972"/>
    <lineage>
        <taxon>Eukaryota</taxon>
        <taxon>Metazoa</taxon>
        <taxon>Echinodermata</taxon>
        <taxon>Eleutherozoa</taxon>
        <taxon>Echinozoa</taxon>
        <taxon>Holothuroidea</taxon>
        <taxon>Aspidochirotacea</taxon>
        <taxon>Aspidochirotida</taxon>
        <taxon>Stichopodidae</taxon>
        <taxon>Apostichopus</taxon>
    </lineage>
</organism>
<feature type="compositionally biased region" description="Polar residues" evidence="1">
    <location>
        <begin position="76"/>
        <end position="93"/>
    </location>
</feature>
<gene>
    <name evidence="3" type="ORF">BSL78_22655</name>
</gene>
<dbReference type="OrthoDB" id="2248459at2759"/>
<feature type="compositionally biased region" description="Basic and acidic residues" evidence="1">
    <location>
        <begin position="115"/>
        <end position="131"/>
    </location>
</feature>
<evidence type="ECO:0000313" key="4">
    <source>
        <dbReference type="Proteomes" id="UP000230750"/>
    </source>
</evidence>
<feature type="region of interest" description="Disordered" evidence="1">
    <location>
        <begin position="354"/>
        <end position="421"/>
    </location>
</feature>
<reference evidence="3 4" key="1">
    <citation type="journal article" date="2017" name="PLoS Biol.">
        <title>The sea cucumber genome provides insights into morphological evolution and visceral regeneration.</title>
        <authorList>
            <person name="Zhang X."/>
            <person name="Sun L."/>
            <person name="Yuan J."/>
            <person name="Sun Y."/>
            <person name="Gao Y."/>
            <person name="Zhang L."/>
            <person name="Li S."/>
            <person name="Dai H."/>
            <person name="Hamel J.F."/>
            <person name="Liu C."/>
            <person name="Yu Y."/>
            <person name="Liu S."/>
            <person name="Lin W."/>
            <person name="Guo K."/>
            <person name="Jin S."/>
            <person name="Xu P."/>
            <person name="Storey K.B."/>
            <person name="Huan P."/>
            <person name="Zhang T."/>
            <person name="Zhou Y."/>
            <person name="Zhang J."/>
            <person name="Lin C."/>
            <person name="Li X."/>
            <person name="Xing L."/>
            <person name="Huo D."/>
            <person name="Sun M."/>
            <person name="Wang L."/>
            <person name="Mercier A."/>
            <person name="Li F."/>
            <person name="Yang H."/>
            <person name="Xiang J."/>
        </authorList>
    </citation>
    <scope>NUCLEOTIDE SEQUENCE [LARGE SCALE GENOMIC DNA]</scope>
    <source>
        <strain evidence="3">Shaxun</strain>
        <tissue evidence="3">Muscle</tissue>
    </source>
</reference>
<feature type="region of interest" description="Disordered" evidence="1">
    <location>
        <begin position="1"/>
        <end position="182"/>
    </location>
</feature>
<feature type="region of interest" description="Disordered" evidence="1">
    <location>
        <begin position="305"/>
        <end position="331"/>
    </location>
</feature>
<dbReference type="Pfam" id="PF22669">
    <property type="entry name" value="Exo_endo_phos2"/>
    <property type="match status" value="1"/>
</dbReference>
<dbReference type="InterPro" id="IPR036691">
    <property type="entry name" value="Endo/exonu/phosph_ase_sf"/>
</dbReference>
<feature type="compositionally biased region" description="Basic and acidic residues" evidence="1">
    <location>
        <begin position="197"/>
        <end position="206"/>
    </location>
</feature>
<dbReference type="GO" id="GO:0016791">
    <property type="term" value="F:phosphatase activity"/>
    <property type="evidence" value="ECO:0007669"/>
    <property type="project" value="InterPro"/>
</dbReference>
<feature type="region of interest" description="Disordered" evidence="1">
    <location>
        <begin position="197"/>
        <end position="226"/>
    </location>
</feature>
<feature type="compositionally biased region" description="Low complexity" evidence="1">
    <location>
        <begin position="94"/>
        <end position="103"/>
    </location>
</feature>
<evidence type="ECO:0000259" key="2">
    <source>
        <dbReference type="SMART" id="SM00128"/>
    </source>
</evidence>
<dbReference type="PANTHER" id="PTHR47039:SF1">
    <property type="entry name" value="INOSITOL POLYPHOSPHATE 5-PHOSPHATASE E"/>
    <property type="match status" value="1"/>
</dbReference>
<feature type="compositionally biased region" description="Polar residues" evidence="1">
    <location>
        <begin position="1"/>
        <end position="10"/>
    </location>
</feature>
<dbReference type="InterPro" id="IPR053321">
    <property type="entry name" value="IPP-5-Phosphatase_Type_IV"/>
</dbReference>
<name>A0A2G8JXN5_STIJA</name>
<feature type="compositionally biased region" description="Basic residues" evidence="1">
    <location>
        <begin position="19"/>
        <end position="34"/>
    </location>
</feature>
<evidence type="ECO:0000256" key="1">
    <source>
        <dbReference type="SAM" id="MobiDB-lite"/>
    </source>
</evidence>
<accession>A0A2G8JXN5</accession>
<comment type="caution">
    <text evidence="3">The sequence shown here is derived from an EMBL/GenBank/DDBJ whole genome shotgun (WGS) entry which is preliminary data.</text>
</comment>
<dbReference type="PANTHER" id="PTHR47039">
    <property type="entry name" value="INOSITOL POLYPHOSPHATE 5-PHOSPHATASE E"/>
    <property type="match status" value="1"/>
</dbReference>
<dbReference type="Gene3D" id="3.60.10.10">
    <property type="entry name" value="Endonuclease/exonuclease/phosphatase"/>
    <property type="match status" value="1"/>
</dbReference>
<dbReference type="AlphaFoldDB" id="A0A2G8JXN5"/>
<proteinExistence type="predicted"/>
<keyword evidence="4" id="KW-1185">Reference proteome</keyword>
<feature type="compositionally biased region" description="Polar residues" evidence="1">
    <location>
        <begin position="354"/>
        <end position="371"/>
    </location>
</feature>
<feature type="compositionally biased region" description="Basic and acidic residues" evidence="1">
    <location>
        <begin position="388"/>
        <end position="402"/>
    </location>
</feature>
<sequence length="818" mass="90570">MDSNSITDGTEISGMPAMPRRKSKTLARLKKLKAQKVQDQLDSETIKSNSSPRVDKVGGSLVEDGDTGEVNVNADFGQNSSPSDALTLTNDAYSSSLSKHSSSAPPLYSSPDGRISNRSDVRTWNKQDHVQSSRTSAISQPEDKLSSLDENVSMDVGSLTSSLDQRLPEQRQSLSEVKEEIEDGAIRKGQDVTNINLDKESFRTETSRSTSGLFSHNGNESAIDTQVQRQGFRLPGITSRSVSGNTDVKHITTGDVTNEVKADRTTETDSDDDDLIVIGGSCSEISRPSSSAHLLTSPIQKKVLASTREDKDESEDEAIGSASSDCGSQPLDQSETVLKYSDISAGNVTYKNQQNRGVFQSSDMDMNSSRDALSDLSHPGTSGISSSKRTDCSESDLTERLNSRTYSEPPMGSTESLTDTNRSYLSTGALRQITTQAARRNQNRSYLMGGVRNTGSLLGKEELERILPDRKIRVFVSTWNMHEEKVLPDNLEDLVLPEESIILQDIYVVGTQESTPDADEWAIRMQETLGTTHILLHKASLGVLHLLIFIRRDLFWFCSPVEEDSVATRPGAMIKTKGAVAVSFTFFGTSFLFLVSHFTSGDDNLSNRIQDYAKIIRSLDLPIKVPATRKYNVDKDDITSRFDAVFWCGDFNFRLTESRAKIENWAQQLKEGNEEDFNILLQHDQLRKTMTKNSIFKGFQEGEINFLPTYKYNPGEDVFDTSSKARIPSYTDRVLYKPRKSGEVNVLYYNSCPTIKCSDHRPVYGIYEVTIRPGRDDHLCGTPNFAKDVFAEANRRRAAAVTGTKSGSKSQKSAICSL</sequence>
<dbReference type="SMART" id="SM00128">
    <property type="entry name" value="IPPc"/>
    <property type="match status" value="1"/>
</dbReference>
<feature type="compositionally biased region" description="Polar residues" evidence="1">
    <location>
        <begin position="158"/>
        <end position="175"/>
    </location>
</feature>
<protein>
    <recommendedName>
        <fullName evidence="2">Inositol polyphosphate-related phosphatase domain-containing protein</fullName>
    </recommendedName>
</protein>
<evidence type="ECO:0000313" key="3">
    <source>
        <dbReference type="EMBL" id="PIK40494.1"/>
    </source>
</evidence>
<feature type="domain" description="Inositol polyphosphate-related phosphatase" evidence="2">
    <location>
        <begin position="470"/>
        <end position="775"/>
    </location>
</feature>
<dbReference type="Proteomes" id="UP000230750">
    <property type="component" value="Unassembled WGS sequence"/>
</dbReference>
<dbReference type="GO" id="GO:0046856">
    <property type="term" value="P:phosphatidylinositol dephosphorylation"/>
    <property type="evidence" value="ECO:0007669"/>
    <property type="project" value="InterPro"/>
</dbReference>
<feature type="non-terminal residue" evidence="3">
    <location>
        <position position="818"/>
    </location>
</feature>
<dbReference type="InterPro" id="IPR000300">
    <property type="entry name" value="IPPc"/>
</dbReference>
<feature type="compositionally biased region" description="Polar residues" evidence="1">
    <location>
        <begin position="212"/>
        <end position="226"/>
    </location>
</feature>
<dbReference type="SUPFAM" id="SSF56219">
    <property type="entry name" value="DNase I-like"/>
    <property type="match status" value="1"/>
</dbReference>
<dbReference type="EMBL" id="MRZV01001115">
    <property type="protein sequence ID" value="PIK40494.1"/>
    <property type="molecule type" value="Genomic_DNA"/>
</dbReference>
<feature type="compositionally biased region" description="Polar residues" evidence="1">
    <location>
        <begin position="321"/>
        <end position="331"/>
    </location>
</feature>
<dbReference type="STRING" id="307972.A0A2G8JXN5"/>